<dbReference type="Pfam" id="PF00486">
    <property type="entry name" value="Trans_reg_C"/>
    <property type="match status" value="1"/>
</dbReference>
<dbReference type="SMART" id="SM00862">
    <property type="entry name" value="Trans_reg_C"/>
    <property type="match status" value="1"/>
</dbReference>
<dbReference type="InterPro" id="IPR001867">
    <property type="entry name" value="OmpR/PhoB-type_DNA-bd"/>
</dbReference>
<evidence type="ECO:0000259" key="5">
    <source>
        <dbReference type="PROSITE" id="PS51755"/>
    </source>
</evidence>
<protein>
    <submittedName>
        <fullName evidence="6">Response regulator transcription factor</fullName>
    </submittedName>
</protein>
<feature type="DNA-binding region" description="OmpR/PhoB-type" evidence="3">
    <location>
        <begin position="134"/>
        <end position="235"/>
    </location>
</feature>
<dbReference type="InterPro" id="IPR001789">
    <property type="entry name" value="Sig_transdc_resp-reg_receiver"/>
</dbReference>
<name>A0ABX0DTV8_9ACTN</name>
<dbReference type="PANTHER" id="PTHR48111">
    <property type="entry name" value="REGULATOR OF RPOS"/>
    <property type="match status" value="1"/>
</dbReference>
<evidence type="ECO:0000259" key="4">
    <source>
        <dbReference type="PROSITE" id="PS50110"/>
    </source>
</evidence>
<dbReference type="Proteomes" id="UP001518140">
    <property type="component" value="Unassembled WGS sequence"/>
</dbReference>
<keyword evidence="1 3" id="KW-0238">DNA-binding</keyword>
<dbReference type="PROSITE" id="PS51755">
    <property type="entry name" value="OMPR_PHOB"/>
    <property type="match status" value="1"/>
</dbReference>
<feature type="domain" description="OmpR/PhoB-type" evidence="5">
    <location>
        <begin position="134"/>
        <end position="235"/>
    </location>
</feature>
<evidence type="ECO:0000313" key="7">
    <source>
        <dbReference type="Proteomes" id="UP001518140"/>
    </source>
</evidence>
<evidence type="ECO:0000256" key="1">
    <source>
        <dbReference type="ARBA" id="ARBA00023125"/>
    </source>
</evidence>
<dbReference type="CDD" id="cd00383">
    <property type="entry name" value="trans_reg_C"/>
    <property type="match status" value="1"/>
</dbReference>
<gene>
    <name evidence="6" type="ORF">G6048_19470</name>
</gene>
<organism evidence="6 7">
    <name type="scientific">Streptomyces ureilyticus</name>
    <dbReference type="NCBI Taxonomy" id="1775131"/>
    <lineage>
        <taxon>Bacteria</taxon>
        <taxon>Bacillati</taxon>
        <taxon>Actinomycetota</taxon>
        <taxon>Actinomycetes</taxon>
        <taxon>Kitasatosporales</taxon>
        <taxon>Streptomycetaceae</taxon>
        <taxon>Streptomyces</taxon>
    </lineage>
</organism>
<dbReference type="InterPro" id="IPR011006">
    <property type="entry name" value="CheY-like_superfamily"/>
</dbReference>
<dbReference type="RefSeq" id="WP_165340836.1">
    <property type="nucleotide sequence ID" value="NZ_JAAKZX010000057.1"/>
</dbReference>
<proteinExistence type="predicted"/>
<dbReference type="PROSITE" id="PS50110">
    <property type="entry name" value="RESPONSE_REGULATORY"/>
    <property type="match status" value="1"/>
</dbReference>
<dbReference type="SMART" id="SM00448">
    <property type="entry name" value="REC"/>
    <property type="match status" value="1"/>
</dbReference>
<sequence length="254" mass="28111">MIASTRQEQALIDQEVRLLVVADCEAVEAMIKDLERHGFGTEAAATGAEAMVAVHDVDVVLIDLDLKVFDGLTLCKRIREASHVPMIAFSSKGESDRVLALEIGCDDCIVKPYPSRELMARLEALLRRVRAKPQPLLVADQLEIDPNLREVRVGGEIIGLTRTEFEILHLLAGEPGKIFSRSELLRRVWAYDNTDPEVTSLASRTIDTHLSSIRKKLGSPQWIVTVRGIGFRFGNETVSGELRTGELRTGELDG</sequence>
<dbReference type="InterPro" id="IPR036388">
    <property type="entry name" value="WH-like_DNA-bd_sf"/>
</dbReference>
<evidence type="ECO:0000256" key="3">
    <source>
        <dbReference type="PROSITE-ProRule" id="PRU01091"/>
    </source>
</evidence>
<dbReference type="Pfam" id="PF00072">
    <property type="entry name" value="Response_reg"/>
    <property type="match status" value="1"/>
</dbReference>
<feature type="modified residue" description="4-aspartylphosphate" evidence="2">
    <location>
        <position position="63"/>
    </location>
</feature>
<dbReference type="SUPFAM" id="SSF52172">
    <property type="entry name" value="CheY-like"/>
    <property type="match status" value="1"/>
</dbReference>
<reference evidence="6 7" key="1">
    <citation type="submission" date="2020-02" db="EMBL/GenBank/DDBJ databases">
        <title>Whole-genome analyses of novel actinobacteria.</title>
        <authorList>
            <person name="Sahin N."/>
            <person name="Tokatli A."/>
        </authorList>
    </citation>
    <scope>NUCLEOTIDE SEQUENCE [LARGE SCALE GENOMIC DNA]</scope>
    <source>
        <strain evidence="6 7">YC419</strain>
    </source>
</reference>
<dbReference type="Gene3D" id="1.10.10.10">
    <property type="entry name" value="Winged helix-like DNA-binding domain superfamily/Winged helix DNA-binding domain"/>
    <property type="match status" value="1"/>
</dbReference>
<dbReference type="Gene3D" id="3.40.50.2300">
    <property type="match status" value="1"/>
</dbReference>
<keyword evidence="7" id="KW-1185">Reference proteome</keyword>
<dbReference type="PANTHER" id="PTHR48111:SF68">
    <property type="entry name" value="OMPR SUBFAMILY"/>
    <property type="match status" value="1"/>
</dbReference>
<evidence type="ECO:0000313" key="6">
    <source>
        <dbReference type="EMBL" id="NGO44249.1"/>
    </source>
</evidence>
<accession>A0ABX0DTV8</accession>
<dbReference type="InterPro" id="IPR039420">
    <property type="entry name" value="WalR-like"/>
</dbReference>
<dbReference type="Gene3D" id="6.10.250.690">
    <property type="match status" value="1"/>
</dbReference>
<dbReference type="EMBL" id="JAAKZX010000057">
    <property type="protein sequence ID" value="NGO44249.1"/>
    <property type="molecule type" value="Genomic_DNA"/>
</dbReference>
<evidence type="ECO:0000256" key="2">
    <source>
        <dbReference type="PROSITE-ProRule" id="PRU00169"/>
    </source>
</evidence>
<keyword evidence="2" id="KW-0597">Phosphoprotein</keyword>
<comment type="caution">
    <text evidence="6">The sequence shown here is derived from an EMBL/GenBank/DDBJ whole genome shotgun (WGS) entry which is preliminary data.</text>
</comment>
<feature type="domain" description="Response regulatory" evidence="4">
    <location>
        <begin position="16"/>
        <end position="126"/>
    </location>
</feature>